<dbReference type="AlphaFoldDB" id="A0A0C3CUP7"/>
<evidence type="ECO:0000313" key="2">
    <source>
        <dbReference type="Proteomes" id="UP000053989"/>
    </source>
</evidence>
<protein>
    <submittedName>
        <fullName evidence="1">Uncharacterized protein</fullName>
    </submittedName>
</protein>
<gene>
    <name evidence="1" type="ORF">SCLCIDRAFT_141536</name>
</gene>
<dbReference type="EMBL" id="KN822217">
    <property type="protein sequence ID" value="KIM52275.1"/>
    <property type="molecule type" value="Genomic_DNA"/>
</dbReference>
<dbReference type="InParanoid" id="A0A0C3CUP7"/>
<evidence type="ECO:0000313" key="1">
    <source>
        <dbReference type="EMBL" id="KIM52275.1"/>
    </source>
</evidence>
<name>A0A0C3CUP7_9AGAM</name>
<keyword evidence="2" id="KW-1185">Reference proteome</keyword>
<organism evidence="1 2">
    <name type="scientific">Scleroderma citrinum Foug A</name>
    <dbReference type="NCBI Taxonomy" id="1036808"/>
    <lineage>
        <taxon>Eukaryota</taxon>
        <taxon>Fungi</taxon>
        <taxon>Dikarya</taxon>
        <taxon>Basidiomycota</taxon>
        <taxon>Agaricomycotina</taxon>
        <taxon>Agaricomycetes</taxon>
        <taxon>Agaricomycetidae</taxon>
        <taxon>Boletales</taxon>
        <taxon>Sclerodermatineae</taxon>
        <taxon>Sclerodermataceae</taxon>
        <taxon>Scleroderma</taxon>
    </lineage>
</organism>
<dbReference type="STRING" id="1036808.A0A0C3CUP7"/>
<reference evidence="2" key="2">
    <citation type="submission" date="2015-01" db="EMBL/GenBank/DDBJ databases">
        <title>Evolutionary Origins and Diversification of the Mycorrhizal Mutualists.</title>
        <authorList>
            <consortium name="DOE Joint Genome Institute"/>
            <consortium name="Mycorrhizal Genomics Consortium"/>
            <person name="Kohler A."/>
            <person name="Kuo A."/>
            <person name="Nagy L.G."/>
            <person name="Floudas D."/>
            <person name="Copeland A."/>
            <person name="Barry K.W."/>
            <person name="Cichocki N."/>
            <person name="Veneault-Fourrey C."/>
            <person name="LaButti K."/>
            <person name="Lindquist E.A."/>
            <person name="Lipzen A."/>
            <person name="Lundell T."/>
            <person name="Morin E."/>
            <person name="Murat C."/>
            <person name="Riley R."/>
            <person name="Ohm R."/>
            <person name="Sun H."/>
            <person name="Tunlid A."/>
            <person name="Henrissat B."/>
            <person name="Grigoriev I.V."/>
            <person name="Hibbett D.S."/>
            <person name="Martin F."/>
        </authorList>
    </citation>
    <scope>NUCLEOTIDE SEQUENCE [LARGE SCALE GENOMIC DNA]</scope>
    <source>
        <strain evidence="2">Foug A</strain>
    </source>
</reference>
<reference evidence="1 2" key="1">
    <citation type="submission" date="2014-04" db="EMBL/GenBank/DDBJ databases">
        <authorList>
            <consortium name="DOE Joint Genome Institute"/>
            <person name="Kuo A."/>
            <person name="Kohler A."/>
            <person name="Nagy L.G."/>
            <person name="Floudas D."/>
            <person name="Copeland A."/>
            <person name="Barry K.W."/>
            <person name="Cichocki N."/>
            <person name="Veneault-Fourrey C."/>
            <person name="LaButti K."/>
            <person name="Lindquist E.A."/>
            <person name="Lipzen A."/>
            <person name="Lundell T."/>
            <person name="Morin E."/>
            <person name="Murat C."/>
            <person name="Sun H."/>
            <person name="Tunlid A."/>
            <person name="Henrissat B."/>
            <person name="Grigoriev I.V."/>
            <person name="Hibbett D.S."/>
            <person name="Martin F."/>
            <person name="Nordberg H.P."/>
            <person name="Cantor M.N."/>
            <person name="Hua S.X."/>
        </authorList>
    </citation>
    <scope>NUCLEOTIDE SEQUENCE [LARGE SCALE GENOMIC DNA]</scope>
    <source>
        <strain evidence="1 2">Foug A</strain>
    </source>
</reference>
<accession>A0A0C3CUP7</accession>
<feature type="non-terminal residue" evidence="1">
    <location>
        <position position="1"/>
    </location>
</feature>
<proteinExistence type="predicted"/>
<dbReference type="HOGENOM" id="CLU_047287_1_0_1"/>
<sequence length="269" mass="30565">QREYKTRCLATGIVGPSILLGLQPHLILGIPECFSSEMMYLSGVNMAALWLDLWWASIEYASTDNKSDWVWAVLKPQERWEAHGHAVAACKPYLPGSFNVAPHDPSLHANSWHKATEYITLIYCLCPMLLHGTLPHVYWQNFCKFVTGFLIMGQYSITPAGLEHTRNLLAEWEYEYKTLFCQWRIDRIHFVRPCVHLCNHLTAEAMGVGSPICSSQWTMEWTIGNLGQEIRQPSDPFSNLVQQGIQCCQVNTLKALVPTLDLTNEDSNP</sequence>
<dbReference type="OrthoDB" id="2669721at2759"/>
<dbReference type="Proteomes" id="UP000053989">
    <property type="component" value="Unassembled WGS sequence"/>
</dbReference>